<feature type="transmembrane region" description="Helical" evidence="1">
    <location>
        <begin position="12"/>
        <end position="36"/>
    </location>
</feature>
<feature type="transmembrane region" description="Helical" evidence="1">
    <location>
        <begin position="48"/>
        <end position="72"/>
    </location>
</feature>
<reference evidence="2" key="1">
    <citation type="journal article" date="2014" name="Int. J. Syst. Evol. Microbiol.">
        <title>Complete genome sequence of Corynebacterium casei LMG S-19264T (=DSM 44701T), isolated from a smear-ripened cheese.</title>
        <authorList>
            <consortium name="US DOE Joint Genome Institute (JGI-PGF)"/>
            <person name="Walter F."/>
            <person name="Albersmeier A."/>
            <person name="Kalinowski J."/>
            <person name="Ruckert C."/>
        </authorList>
    </citation>
    <scope>NUCLEOTIDE SEQUENCE</scope>
    <source>
        <strain evidence="2">CGMCC 1.14988</strain>
    </source>
</reference>
<protein>
    <submittedName>
        <fullName evidence="2">Uncharacterized protein</fullName>
    </submittedName>
</protein>
<dbReference type="EMBL" id="BMHA01000002">
    <property type="protein sequence ID" value="GGI03556.1"/>
    <property type="molecule type" value="Genomic_DNA"/>
</dbReference>
<evidence type="ECO:0000256" key="1">
    <source>
        <dbReference type="SAM" id="Phobius"/>
    </source>
</evidence>
<feature type="transmembrane region" description="Helical" evidence="1">
    <location>
        <begin position="129"/>
        <end position="152"/>
    </location>
</feature>
<dbReference type="Proteomes" id="UP000650511">
    <property type="component" value="Unassembled WGS sequence"/>
</dbReference>
<feature type="transmembrane region" description="Helical" evidence="1">
    <location>
        <begin position="84"/>
        <end position="109"/>
    </location>
</feature>
<accession>A0A8J3ETA9</accession>
<dbReference type="AlphaFoldDB" id="A0A8J3ETA9"/>
<keyword evidence="1" id="KW-1133">Transmembrane helix</keyword>
<keyword evidence="1" id="KW-0812">Transmembrane</keyword>
<dbReference type="RefSeq" id="WP_130651010.1">
    <property type="nucleotide sequence ID" value="NZ_BMHA01000002.1"/>
</dbReference>
<gene>
    <name evidence="2" type="ORF">GCM10011354_04620</name>
</gene>
<comment type="caution">
    <text evidence="2">The sequence shown here is derived from an EMBL/GenBank/DDBJ whole genome shotgun (WGS) entry which is preliminary data.</text>
</comment>
<proteinExistence type="predicted"/>
<sequence length="210" mass="21335">MTLSPTTVDERASYPLAVIGAGLLLNGTLFGLPWLFDGAERFSETAGLWQYAAFHRVQLVLLIALVLVLPRWRGAGGVAGTRTLGATLLGAVVAACVLKAGSVFAMAFVAPFLAQVAPAALDVENGGTFMLAMIAADVVFLAATVALGITAFRARAFPRPAAVAVVLGGLLTPMFGPLAGVLVGVGLAWAGWAAGRAATRPAAPLAHTSA</sequence>
<evidence type="ECO:0000313" key="2">
    <source>
        <dbReference type="EMBL" id="GGI03556.1"/>
    </source>
</evidence>
<evidence type="ECO:0000313" key="3">
    <source>
        <dbReference type="Proteomes" id="UP000650511"/>
    </source>
</evidence>
<keyword evidence="3" id="KW-1185">Reference proteome</keyword>
<keyword evidence="1" id="KW-0472">Membrane</keyword>
<reference evidence="2" key="2">
    <citation type="submission" date="2020-09" db="EMBL/GenBank/DDBJ databases">
        <authorList>
            <person name="Sun Q."/>
            <person name="Zhou Y."/>
        </authorList>
    </citation>
    <scope>NUCLEOTIDE SEQUENCE</scope>
    <source>
        <strain evidence="2">CGMCC 1.14988</strain>
    </source>
</reference>
<organism evidence="2 3">
    <name type="scientific">Egicoccus halophilus</name>
    <dbReference type="NCBI Taxonomy" id="1670830"/>
    <lineage>
        <taxon>Bacteria</taxon>
        <taxon>Bacillati</taxon>
        <taxon>Actinomycetota</taxon>
        <taxon>Nitriliruptoria</taxon>
        <taxon>Egicoccales</taxon>
        <taxon>Egicoccaceae</taxon>
        <taxon>Egicoccus</taxon>
    </lineage>
</organism>
<feature type="transmembrane region" description="Helical" evidence="1">
    <location>
        <begin position="164"/>
        <end position="192"/>
    </location>
</feature>
<name>A0A8J3ETA9_9ACTN</name>